<feature type="signal peptide" evidence="4">
    <location>
        <begin position="1"/>
        <end position="22"/>
    </location>
</feature>
<sequence>MRSTAATTSAIILAALSTTSNGFSFPPSSPAVKTSPHCSSSTIMEMAKKGKGFGTTPPPPPPPKKKKSPPNTQATQQKQQPKVVEEEEYNPFDDRRKTPVDTSRGKVALEQMRRENAEKRNAELQKMQQVQQQDQLVRETGGEAAVIPEKVAQRMGKRMLPFVGVPLFGSMGAFVGFWYMATYRDMEFEPVLVAGTTIAFLAIGLVGITYSMMSASWDPEREGSVLGTDEFSRNIDNIKGGLGRSRDNAQIREQMMFEDNIALQKQAKKKKPAPSSLTEKMGDEFE</sequence>
<dbReference type="Pfam" id="PF11947">
    <property type="entry name" value="DUF3464"/>
    <property type="match status" value="1"/>
</dbReference>
<evidence type="ECO:0000256" key="3">
    <source>
        <dbReference type="SAM" id="Phobius"/>
    </source>
</evidence>
<reference evidence="5" key="1">
    <citation type="submission" date="2021-01" db="EMBL/GenBank/DDBJ databases">
        <authorList>
            <person name="Corre E."/>
            <person name="Pelletier E."/>
            <person name="Niang G."/>
            <person name="Scheremetjew M."/>
            <person name="Finn R."/>
            <person name="Kale V."/>
            <person name="Holt S."/>
            <person name="Cochrane G."/>
            <person name="Meng A."/>
            <person name="Brown T."/>
            <person name="Cohen L."/>
        </authorList>
    </citation>
    <scope>NUCLEOTIDE SEQUENCE</scope>
    <source>
        <strain evidence="5">10249 10 AB</strain>
    </source>
</reference>
<dbReference type="PANTHER" id="PTHR34575">
    <property type="entry name" value="PROTEIN PAM68, CHLOROPLASTIC"/>
    <property type="match status" value="1"/>
</dbReference>
<feature type="region of interest" description="Disordered" evidence="2">
    <location>
        <begin position="49"/>
        <end position="101"/>
    </location>
</feature>
<feature type="chain" id="PRO_5030726134" evidence="4">
    <location>
        <begin position="23"/>
        <end position="286"/>
    </location>
</feature>
<name>A0A7S4EEX0_9STRA</name>
<feature type="coiled-coil region" evidence="1">
    <location>
        <begin position="107"/>
        <end position="134"/>
    </location>
</feature>
<accession>A0A7S4EEX0</accession>
<keyword evidence="3" id="KW-0472">Membrane</keyword>
<keyword evidence="3" id="KW-1133">Transmembrane helix</keyword>
<feature type="transmembrane region" description="Helical" evidence="3">
    <location>
        <begin position="159"/>
        <end position="179"/>
    </location>
</feature>
<keyword evidence="1" id="KW-0175">Coiled coil</keyword>
<evidence type="ECO:0000256" key="4">
    <source>
        <dbReference type="SAM" id="SignalP"/>
    </source>
</evidence>
<evidence type="ECO:0000256" key="1">
    <source>
        <dbReference type="SAM" id="Coils"/>
    </source>
</evidence>
<keyword evidence="3" id="KW-0812">Transmembrane</keyword>
<evidence type="ECO:0000256" key="2">
    <source>
        <dbReference type="SAM" id="MobiDB-lite"/>
    </source>
</evidence>
<feature type="transmembrane region" description="Helical" evidence="3">
    <location>
        <begin position="191"/>
        <end position="213"/>
    </location>
</feature>
<dbReference type="AlphaFoldDB" id="A0A7S4EEX0"/>
<gene>
    <name evidence="5" type="ORF">PAUS00366_LOCUS889</name>
</gene>
<dbReference type="EMBL" id="HBIX01001182">
    <property type="protein sequence ID" value="CAE0708169.1"/>
    <property type="molecule type" value="Transcribed_RNA"/>
</dbReference>
<evidence type="ECO:0000313" key="5">
    <source>
        <dbReference type="EMBL" id="CAE0708169.1"/>
    </source>
</evidence>
<keyword evidence="4" id="KW-0732">Signal</keyword>
<proteinExistence type="predicted"/>
<dbReference type="InterPro" id="IPR021855">
    <property type="entry name" value="PAM68-like"/>
</dbReference>
<protein>
    <submittedName>
        <fullName evidence="5">Uncharacterized protein</fullName>
    </submittedName>
</protein>
<feature type="region of interest" description="Disordered" evidence="2">
    <location>
        <begin position="264"/>
        <end position="286"/>
    </location>
</feature>
<feature type="region of interest" description="Disordered" evidence="2">
    <location>
        <begin position="20"/>
        <end position="39"/>
    </location>
</feature>
<dbReference type="PANTHER" id="PTHR34575:SF1">
    <property type="entry name" value="PROTEIN PAM68, CHLOROPLASTIC"/>
    <property type="match status" value="1"/>
</dbReference>
<organism evidence="5">
    <name type="scientific">Pseudo-nitzschia australis</name>
    <dbReference type="NCBI Taxonomy" id="44445"/>
    <lineage>
        <taxon>Eukaryota</taxon>
        <taxon>Sar</taxon>
        <taxon>Stramenopiles</taxon>
        <taxon>Ochrophyta</taxon>
        <taxon>Bacillariophyta</taxon>
        <taxon>Bacillariophyceae</taxon>
        <taxon>Bacillariophycidae</taxon>
        <taxon>Bacillariales</taxon>
        <taxon>Bacillariaceae</taxon>
        <taxon>Pseudo-nitzschia</taxon>
    </lineage>
</organism>